<dbReference type="Proteomes" id="UP000012589">
    <property type="component" value="Unassembled WGS sequence"/>
</dbReference>
<accession>N2AJF1</accession>
<protein>
    <recommendedName>
        <fullName evidence="1">Glycosyltransferase 2-like domain-containing protein</fullName>
    </recommendedName>
</protein>
<name>N2AJF1_9FIRM</name>
<dbReference type="InterPro" id="IPR001173">
    <property type="entry name" value="Glyco_trans_2-like"/>
</dbReference>
<evidence type="ECO:0000313" key="2">
    <source>
        <dbReference type="EMBL" id="EMZ26603.1"/>
    </source>
</evidence>
<dbReference type="OrthoDB" id="2053790at2"/>
<dbReference type="InterPro" id="IPR029044">
    <property type="entry name" value="Nucleotide-diphossugar_trans"/>
</dbReference>
<dbReference type="PATRIC" id="fig|1235802.3.peg.2679"/>
<dbReference type="Gene3D" id="3.90.550.10">
    <property type="entry name" value="Spore Coat Polysaccharide Biosynthesis Protein SpsA, Chain A"/>
    <property type="match status" value="1"/>
</dbReference>
<proteinExistence type="predicted"/>
<evidence type="ECO:0000259" key="1">
    <source>
        <dbReference type="Pfam" id="PF00535"/>
    </source>
</evidence>
<dbReference type="EMBL" id="AQFT01000077">
    <property type="protein sequence ID" value="EMZ26603.1"/>
    <property type="molecule type" value="Genomic_DNA"/>
</dbReference>
<comment type="caution">
    <text evidence="2">The sequence shown here is derived from an EMBL/GenBank/DDBJ whole genome shotgun (WGS) entry which is preliminary data.</text>
</comment>
<sequence length="344" mass="40088">MRKTLAICIPTYNRPKYLLEFLKTAVGWLNGMNKNDVQICVSDNASEESYECVVEYMKSVDVEFIYSRTDKNYGADANFLRAVEIADADYCWLAGDDDGIAEGAIDVVLSYVKTNPDISVFWGNRIICNKKLKPFMKDKWTKERQSFIVDFSNEDKVVEYFDKLNSTTSMGYLTSLIVKKEEWDTQRTYCEKYKGTIYVQVAQYLSMLKGKGKMMCIRECIALSRFGNDGFYENFKQRIFMDYKGFLAITGVFEDSPMIAEALKRILRRHYNGIFLAAMAYMNKPDEEEKQMMYMLGYTEKDMRIFGYKSKIVILFKLGARIIKSMFCDFSWFIKTSFITLQKV</sequence>
<dbReference type="AlphaFoldDB" id="N2AJF1"/>
<dbReference type="HOGENOM" id="CLU_067064_0_0_9"/>
<reference evidence="2 3" key="1">
    <citation type="journal article" date="2014" name="Genome Announc.">
        <title>Draft genome sequences of the altered schaedler flora, a defined bacterial community from gnotobiotic mice.</title>
        <authorList>
            <person name="Wannemuehler M.J."/>
            <person name="Overstreet A.M."/>
            <person name="Ward D.V."/>
            <person name="Phillips G.J."/>
        </authorList>
    </citation>
    <scope>NUCLEOTIDE SEQUENCE [LARGE SCALE GENOMIC DNA]</scope>
    <source>
        <strain evidence="2 3">ASF492</strain>
    </source>
</reference>
<dbReference type="SUPFAM" id="SSF53448">
    <property type="entry name" value="Nucleotide-diphospho-sugar transferases"/>
    <property type="match status" value="1"/>
</dbReference>
<dbReference type="eggNOG" id="COG0463">
    <property type="taxonomic scope" value="Bacteria"/>
</dbReference>
<keyword evidence="3" id="KW-1185">Reference proteome</keyword>
<evidence type="ECO:0000313" key="3">
    <source>
        <dbReference type="Proteomes" id="UP000012589"/>
    </source>
</evidence>
<gene>
    <name evidence="2" type="ORF">C823_02533</name>
</gene>
<organism evidence="2 3">
    <name type="scientific">Eubacterium plexicaudatum ASF492</name>
    <dbReference type="NCBI Taxonomy" id="1235802"/>
    <lineage>
        <taxon>Bacteria</taxon>
        <taxon>Bacillati</taxon>
        <taxon>Bacillota</taxon>
        <taxon>Clostridia</taxon>
        <taxon>Eubacteriales</taxon>
        <taxon>Eubacteriaceae</taxon>
        <taxon>Eubacterium</taxon>
    </lineage>
</organism>
<feature type="domain" description="Glycosyltransferase 2-like" evidence="1">
    <location>
        <begin position="7"/>
        <end position="141"/>
    </location>
</feature>
<dbReference type="Pfam" id="PF00535">
    <property type="entry name" value="Glycos_transf_2"/>
    <property type="match status" value="1"/>
</dbReference>
<dbReference type="STRING" id="1235802.C823_02533"/>